<feature type="chain" id="PRO_5011575820" evidence="2">
    <location>
        <begin position="28"/>
        <end position="227"/>
    </location>
</feature>
<dbReference type="InterPro" id="IPR036182">
    <property type="entry name" value="PCuAC_sf"/>
</dbReference>
<dbReference type="AlphaFoldDB" id="A0A1H3X425"/>
<dbReference type="EMBL" id="FNQM01000002">
    <property type="protein sequence ID" value="SDZ93374.1"/>
    <property type="molecule type" value="Genomic_DNA"/>
</dbReference>
<feature type="signal peptide" evidence="2">
    <location>
        <begin position="1"/>
        <end position="27"/>
    </location>
</feature>
<reference evidence="3 4" key="1">
    <citation type="submission" date="2016-10" db="EMBL/GenBank/DDBJ databases">
        <authorList>
            <person name="de Groot N.N."/>
        </authorList>
    </citation>
    <scope>NUCLEOTIDE SEQUENCE [LARGE SCALE GENOMIC DNA]</scope>
    <source>
        <strain evidence="3 4">DSM 15345</strain>
    </source>
</reference>
<sequence>MLRTTILLRLAALPVAAVLALAPPAQADQAAAQASGAADHDHDHDHAEHGADDHADHEHAEHGDDDHAEHGDHEHAEHGGDDHAEHGASDDHVAVAPFGLRALHPWTNAGDGREALVYVELQNHAADGLTLTGARSPAADHAELVGFQLRDGAPAHVAVGAMTLDAGGDATLAPFGLAIRLEGLSEPRHEGETLPVTLLTDRGALEMLVSVERAGATQHSHAGHMHD</sequence>
<dbReference type="STRING" id="89524.SAMN05444370_102238"/>
<keyword evidence="4" id="KW-1185">Reference proteome</keyword>
<organism evidence="3 4">
    <name type="scientific">Rubrimonas cliftonensis</name>
    <dbReference type="NCBI Taxonomy" id="89524"/>
    <lineage>
        <taxon>Bacteria</taxon>
        <taxon>Pseudomonadati</taxon>
        <taxon>Pseudomonadota</taxon>
        <taxon>Alphaproteobacteria</taxon>
        <taxon>Rhodobacterales</taxon>
        <taxon>Paracoccaceae</taxon>
        <taxon>Rubrimonas</taxon>
    </lineage>
</organism>
<evidence type="ECO:0000256" key="1">
    <source>
        <dbReference type="SAM" id="MobiDB-lite"/>
    </source>
</evidence>
<dbReference type="SUPFAM" id="SSF110087">
    <property type="entry name" value="DR1885-like metal-binding protein"/>
    <property type="match status" value="1"/>
</dbReference>
<evidence type="ECO:0000313" key="3">
    <source>
        <dbReference type="EMBL" id="SDZ93374.1"/>
    </source>
</evidence>
<evidence type="ECO:0000256" key="2">
    <source>
        <dbReference type="SAM" id="SignalP"/>
    </source>
</evidence>
<dbReference type="Pfam" id="PF04314">
    <property type="entry name" value="PCuAC"/>
    <property type="match status" value="1"/>
</dbReference>
<evidence type="ECO:0000313" key="4">
    <source>
        <dbReference type="Proteomes" id="UP000198703"/>
    </source>
</evidence>
<name>A0A1H3X425_9RHOB</name>
<keyword evidence="2" id="KW-0732">Signal</keyword>
<dbReference type="Gene3D" id="2.60.40.1890">
    <property type="entry name" value="PCu(A)C copper chaperone"/>
    <property type="match status" value="1"/>
</dbReference>
<dbReference type="OrthoDB" id="9796962at2"/>
<feature type="region of interest" description="Disordered" evidence="1">
    <location>
        <begin position="30"/>
        <end position="88"/>
    </location>
</feature>
<dbReference type="InterPro" id="IPR007410">
    <property type="entry name" value="LpqE-like"/>
</dbReference>
<dbReference type="Proteomes" id="UP000198703">
    <property type="component" value="Unassembled WGS sequence"/>
</dbReference>
<protein>
    <submittedName>
        <fullName evidence="3">Copper(I)-binding protein</fullName>
    </submittedName>
</protein>
<feature type="compositionally biased region" description="Basic and acidic residues" evidence="1">
    <location>
        <begin position="38"/>
        <end position="88"/>
    </location>
</feature>
<proteinExistence type="predicted"/>
<accession>A0A1H3X425</accession>
<gene>
    <name evidence="3" type="ORF">SAMN05444370_102238</name>
</gene>
<dbReference type="RefSeq" id="WP_093248600.1">
    <property type="nucleotide sequence ID" value="NZ_FNQM01000002.1"/>
</dbReference>